<feature type="transmembrane region" description="Helical" evidence="1">
    <location>
        <begin position="96"/>
        <end position="115"/>
    </location>
</feature>
<organism evidence="2 3">
    <name type="scientific">Acetobacterium woodii (strain ATCC 29683 / DSM 1030 / JCM 2381 / KCTC 1655 / WB1)</name>
    <dbReference type="NCBI Taxonomy" id="931626"/>
    <lineage>
        <taxon>Bacteria</taxon>
        <taxon>Bacillati</taxon>
        <taxon>Bacillota</taxon>
        <taxon>Clostridia</taxon>
        <taxon>Eubacteriales</taxon>
        <taxon>Eubacteriaceae</taxon>
        <taxon>Acetobacterium</taxon>
    </lineage>
</organism>
<keyword evidence="1" id="KW-0472">Membrane</keyword>
<sequence length="234" mass="26777">MNFPKTFFCSQCGSKLKGNNQKCPHCGFNFQSKNPYGDKEALGSGGIGWSDKINDPLYAKYQYNKRKVILLFSMVLIIAIPILLVSIGDLELNQEGFFVIAIVTSMFFLIAFFSIRDTKRYGKEWEGIVIDKKESLQTKNKIQRNVIIIQLENHNIKELSFADNLTHYAYYNIGDRIKSHNKKNIHTIEKFDKSKDVILFCPSCGYLCDSRDNYCRACGSPLLKGSEKINIIPF</sequence>
<dbReference type="eggNOG" id="ENOG5030HGI">
    <property type="taxonomic scope" value="Bacteria"/>
</dbReference>
<dbReference type="STRING" id="931626.Awo_c32890"/>
<dbReference type="HOGENOM" id="CLU_101352_0_0_9"/>
<proteinExistence type="predicted"/>
<evidence type="ECO:0008006" key="4">
    <source>
        <dbReference type="Google" id="ProtNLM"/>
    </source>
</evidence>
<dbReference type="EMBL" id="CP002987">
    <property type="protein sequence ID" value="AFA50017.1"/>
    <property type="molecule type" value="Genomic_DNA"/>
</dbReference>
<evidence type="ECO:0000313" key="2">
    <source>
        <dbReference type="EMBL" id="AFA50017.1"/>
    </source>
</evidence>
<gene>
    <name evidence="2" type="ordered locus">Awo_c32890</name>
</gene>
<feature type="transmembrane region" description="Helical" evidence="1">
    <location>
        <begin position="68"/>
        <end position="90"/>
    </location>
</feature>
<dbReference type="KEGG" id="awo:Awo_c32890"/>
<name>H6LK97_ACEWD</name>
<evidence type="ECO:0000313" key="3">
    <source>
        <dbReference type="Proteomes" id="UP000007177"/>
    </source>
</evidence>
<protein>
    <recommendedName>
        <fullName evidence="4">Zinc-ribbon domain-containing protein</fullName>
    </recommendedName>
</protein>
<keyword evidence="1" id="KW-1133">Transmembrane helix</keyword>
<reference evidence="3" key="1">
    <citation type="submission" date="2011-07" db="EMBL/GenBank/DDBJ databases">
        <title>Complete genome sequence of Acetobacterium woodii.</title>
        <authorList>
            <person name="Poehlein A."/>
            <person name="Schmidt S."/>
            <person name="Kaster A.-K."/>
            <person name="Goenrich M."/>
            <person name="Vollmers J."/>
            <person name="Thuermer A."/>
            <person name="Gottschalk G."/>
            <person name="Thauer R.K."/>
            <person name="Daniel R."/>
            <person name="Mueller V."/>
        </authorList>
    </citation>
    <scope>NUCLEOTIDE SEQUENCE [LARGE SCALE GENOMIC DNA]</scope>
    <source>
        <strain evidence="3">ATCC 29683 / DSM 1030 / JCM 2381 / KCTC 1655 / WB1</strain>
    </source>
</reference>
<keyword evidence="1" id="KW-0812">Transmembrane</keyword>
<dbReference type="AlphaFoldDB" id="H6LK97"/>
<dbReference type="RefSeq" id="WP_014357613.1">
    <property type="nucleotide sequence ID" value="NC_016894.1"/>
</dbReference>
<dbReference type="Proteomes" id="UP000007177">
    <property type="component" value="Chromosome"/>
</dbReference>
<keyword evidence="3" id="KW-1185">Reference proteome</keyword>
<dbReference type="OrthoDB" id="2068446at2"/>
<reference evidence="2 3" key="2">
    <citation type="journal article" date="2012" name="PLoS ONE">
        <title>An ancient pathway combining carbon dioxide fixation with the generation and utilization of a sodium ion gradient for ATP synthesis.</title>
        <authorList>
            <person name="Poehlein A."/>
            <person name="Schmidt S."/>
            <person name="Kaster A.K."/>
            <person name="Goenrich M."/>
            <person name="Vollmers J."/>
            <person name="Thurmer A."/>
            <person name="Bertsch J."/>
            <person name="Schuchmann K."/>
            <person name="Voigt B."/>
            <person name="Hecker M."/>
            <person name="Daniel R."/>
            <person name="Thauer R.K."/>
            <person name="Gottschalk G."/>
            <person name="Muller V."/>
        </authorList>
    </citation>
    <scope>NUCLEOTIDE SEQUENCE [LARGE SCALE GENOMIC DNA]</scope>
    <source>
        <strain evidence="3">ATCC 29683 / DSM 1030 / JCM 2381 / KCTC 1655 / WB1</strain>
    </source>
</reference>
<evidence type="ECO:0000256" key="1">
    <source>
        <dbReference type="SAM" id="Phobius"/>
    </source>
</evidence>
<accession>H6LK97</accession>